<dbReference type="Gene3D" id="3.10.310.70">
    <property type="match status" value="1"/>
</dbReference>
<dbReference type="PANTHER" id="PTHR22642:SF2">
    <property type="entry name" value="PROTEIN LONG AFTER FAR-RED 3"/>
    <property type="match status" value="1"/>
</dbReference>
<dbReference type="SUPFAM" id="SSF51556">
    <property type="entry name" value="Metallo-dependent hydrolases"/>
    <property type="match status" value="1"/>
</dbReference>
<evidence type="ECO:0000256" key="1">
    <source>
        <dbReference type="SAM" id="MobiDB-lite"/>
    </source>
</evidence>
<dbReference type="Gene3D" id="3.20.20.140">
    <property type="entry name" value="Metal-dependent hydrolases"/>
    <property type="match status" value="1"/>
</dbReference>
<name>A0A1M5MUN9_9ACTN</name>
<dbReference type="AlphaFoldDB" id="A0A1M5MUN9"/>
<evidence type="ECO:0000313" key="3">
    <source>
        <dbReference type="EMBL" id="SHG81054.1"/>
    </source>
</evidence>
<proteinExistence type="predicted"/>
<evidence type="ECO:0000259" key="2">
    <source>
        <dbReference type="Pfam" id="PF07969"/>
    </source>
</evidence>
<dbReference type="RefSeq" id="WP_234971456.1">
    <property type="nucleotide sequence ID" value="NZ_FQVU01000003.1"/>
</dbReference>
<feature type="domain" description="Amidohydrolase 3" evidence="2">
    <location>
        <begin position="44"/>
        <end position="508"/>
    </location>
</feature>
<protein>
    <recommendedName>
        <fullName evidence="2">Amidohydrolase 3 domain-containing protein</fullName>
    </recommendedName>
</protein>
<dbReference type="InterPro" id="IPR013108">
    <property type="entry name" value="Amidohydro_3"/>
</dbReference>
<dbReference type="InterPro" id="IPR011059">
    <property type="entry name" value="Metal-dep_hydrolase_composite"/>
</dbReference>
<dbReference type="EMBL" id="FQVU01000003">
    <property type="protein sequence ID" value="SHG81054.1"/>
    <property type="molecule type" value="Genomic_DNA"/>
</dbReference>
<dbReference type="InterPro" id="IPR032466">
    <property type="entry name" value="Metal_Hydrolase"/>
</dbReference>
<dbReference type="SUPFAM" id="SSF51338">
    <property type="entry name" value="Composite domain of metallo-dependent hydrolases"/>
    <property type="match status" value="1"/>
</dbReference>
<gene>
    <name evidence="3" type="ORF">SAMN05443575_2835</name>
</gene>
<dbReference type="Proteomes" id="UP000186132">
    <property type="component" value="Unassembled WGS sequence"/>
</dbReference>
<dbReference type="STRING" id="1206085.SAMN05443575_2835"/>
<reference evidence="3 4" key="1">
    <citation type="submission" date="2016-11" db="EMBL/GenBank/DDBJ databases">
        <authorList>
            <person name="Jaros S."/>
            <person name="Januszkiewicz K."/>
            <person name="Wedrychowicz H."/>
        </authorList>
    </citation>
    <scope>NUCLEOTIDE SEQUENCE [LARGE SCALE GENOMIC DNA]</scope>
    <source>
        <strain evidence="3 4">DSM 45627</strain>
    </source>
</reference>
<keyword evidence="4" id="KW-1185">Reference proteome</keyword>
<organism evidence="3 4">
    <name type="scientific">Jatrophihabitans endophyticus</name>
    <dbReference type="NCBI Taxonomy" id="1206085"/>
    <lineage>
        <taxon>Bacteria</taxon>
        <taxon>Bacillati</taxon>
        <taxon>Actinomycetota</taxon>
        <taxon>Actinomycetes</taxon>
        <taxon>Jatrophihabitantales</taxon>
        <taxon>Jatrophihabitantaceae</taxon>
        <taxon>Jatrophihabitans</taxon>
    </lineage>
</organism>
<accession>A0A1M5MUN9</accession>
<dbReference type="PANTHER" id="PTHR22642">
    <property type="entry name" value="IMIDAZOLONEPROPIONASE"/>
    <property type="match status" value="1"/>
</dbReference>
<sequence>MPTLYRNGSVLTPTPAAATALLVDGGRIAWIGTAAAAPDLPDRDVVDLAGGLVAPAFVDAHVHTTDTGLAITGLDLRTARSLREALDLVERAARASRGRPVLGGGWDETTWPEQRPPTSAELDRASYGGLVYLARVDIHSAVASSSLRAAVPGLAGLAGDRGDGWVGEPDAHDAVRRAALAAVTRGQRRDAQRAALRHAAGLGVASVHEMAGPTISGEADLADLLALAAVEPLPEVVGYWGELHGIDTARELGATGAGGDLFCDGSFGSATAALGEPYADRAGDDRGWLRFDTEDVAAHIAACVAAGLQSGFHAIGDAAVDQVLAAAELVTARLGHPLCPGHRLEHAEYVRDPARLAASGLTASVQPCFDALWGGRSGMYAERLGPDRALALNRFADLAAAGVPLAFGSDSPVTGIGPWAAVRAAVGHHDPAAAIPLEAAFAAHTRGGWLAAGRRDEGTLAVGAAATFAVWDVSGRPRHASGLPDVAATPADDPGPRCVTTVLRGRTLHAADDATPRA</sequence>
<feature type="region of interest" description="Disordered" evidence="1">
    <location>
        <begin position="100"/>
        <end position="120"/>
    </location>
</feature>
<dbReference type="GO" id="GO:0016810">
    <property type="term" value="F:hydrolase activity, acting on carbon-nitrogen (but not peptide) bonds"/>
    <property type="evidence" value="ECO:0007669"/>
    <property type="project" value="InterPro"/>
</dbReference>
<dbReference type="Gene3D" id="2.30.40.10">
    <property type="entry name" value="Urease, subunit C, domain 1"/>
    <property type="match status" value="1"/>
</dbReference>
<evidence type="ECO:0000313" key="4">
    <source>
        <dbReference type="Proteomes" id="UP000186132"/>
    </source>
</evidence>
<dbReference type="Pfam" id="PF07969">
    <property type="entry name" value="Amidohydro_3"/>
    <property type="match status" value="1"/>
</dbReference>